<gene>
    <name evidence="1" type="ORF">GUJ93_ZPchr0011g28771</name>
</gene>
<reference evidence="1" key="1">
    <citation type="journal article" date="2021" name="bioRxiv">
        <title>Whole Genome Assembly and Annotation of Northern Wild Rice, Zizania palustris L., Supports a Whole Genome Duplication in the Zizania Genus.</title>
        <authorList>
            <person name="Haas M."/>
            <person name="Kono T."/>
            <person name="Macchietto M."/>
            <person name="Millas R."/>
            <person name="McGilp L."/>
            <person name="Shao M."/>
            <person name="Duquette J."/>
            <person name="Hirsch C.N."/>
            <person name="Kimball J."/>
        </authorList>
    </citation>
    <scope>NUCLEOTIDE SEQUENCE</scope>
    <source>
        <tissue evidence="1">Fresh leaf tissue</tissue>
    </source>
</reference>
<evidence type="ECO:0000313" key="2">
    <source>
        <dbReference type="Proteomes" id="UP000729402"/>
    </source>
</evidence>
<dbReference type="AlphaFoldDB" id="A0A8J5WIX1"/>
<proteinExistence type="predicted"/>
<name>A0A8J5WIX1_ZIZPA</name>
<dbReference type="Proteomes" id="UP000729402">
    <property type="component" value="Unassembled WGS sequence"/>
</dbReference>
<protein>
    <submittedName>
        <fullName evidence="1">Uncharacterized protein</fullName>
    </submittedName>
</protein>
<dbReference type="EMBL" id="JAAALK010000081">
    <property type="protein sequence ID" value="KAG8089177.1"/>
    <property type="molecule type" value="Genomic_DNA"/>
</dbReference>
<sequence>MESSSRISASRTAARLSCSASCDGVRYAPGRLGVRRLGVRRACGQAAGALGAWAAGRECEAASGAGRPRLGVPRECERLPLAARAAGFRRPPRLATCGVADLRACGARAETESGAD</sequence>
<organism evidence="1 2">
    <name type="scientific">Zizania palustris</name>
    <name type="common">Northern wild rice</name>
    <dbReference type="NCBI Taxonomy" id="103762"/>
    <lineage>
        <taxon>Eukaryota</taxon>
        <taxon>Viridiplantae</taxon>
        <taxon>Streptophyta</taxon>
        <taxon>Embryophyta</taxon>
        <taxon>Tracheophyta</taxon>
        <taxon>Spermatophyta</taxon>
        <taxon>Magnoliopsida</taxon>
        <taxon>Liliopsida</taxon>
        <taxon>Poales</taxon>
        <taxon>Poaceae</taxon>
        <taxon>BOP clade</taxon>
        <taxon>Oryzoideae</taxon>
        <taxon>Oryzeae</taxon>
        <taxon>Zizaniinae</taxon>
        <taxon>Zizania</taxon>
    </lineage>
</organism>
<evidence type="ECO:0000313" key="1">
    <source>
        <dbReference type="EMBL" id="KAG8089177.1"/>
    </source>
</evidence>
<keyword evidence="2" id="KW-1185">Reference proteome</keyword>
<accession>A0A8J5WIX1</accession>
<reference evidence="1" key="2">
    <citation type="submission" date="2021-02" db="EMBL/GenBank/DDBJ databases">
        <authorList>
            <person name="Kimball J.A."/>
            <person name="Haas M.W."/>
            <person name="Macchietto M."/>
            <person name="Kono T."/>
            <person name="Duquette J."/>
            <person name="Shao M."/>
        </authorList>
    </citation>
    <scope>NUCLEOTIDE SEQUENCE</scope>
    <source>
        <tissue evidence="1">Fresh leaf tissue</tissue>
    </source>
</reference>
<comment type="caution">
    <text evidence="1">The sequence shown here is derived from an EMBL/GenBank/DDBJ whole genome shotgun (WGS) entry which is preliminary data.</text>
</comment>